<feature type="transmembrane region" description="Helical" evidence="1">
    <location>
        <begin position="159"/>
        <end position="184"/>
    </location>
</feature>
<reference evidence="2" key="1">
    <citation type="submission" date="2021-05" db="EMBL/GenBank/DDBJ databases">
        <authorList>
            <person name="Pietrasiak N."/>
            <person name="Ward R."/>
            <person name="Stajich J.E."/>
            <person name="Kurbessoian T."/>
        </authorList>
    </citation>
    <scope>NUCLEOTIDE SEQUENCE</scope>
    <source>
        <strain evidence="2">UHER 2000/2452</strain>
    </source>
</reference>
<keyword evidence="1" id="KW-1133">Transmembrane helix</keyword>
<gene>
    <name evidence="2" type="ORF">KME15_10835</name>
</gene>
<feature type="transmembrane region" description="Helical" evidence="1">
    <location>
        <begin position="105"/>
        <end position="123"/>
    </location>
</feature>
<keyword evidence="1" id="KW-0472">Membrane</keyword>
<feature type="transmembrane region" description="Helical" evidence="1">
    <location>
        <begin position="12"/>
        <end position="29"/>
    </location>
</feature>
<feature type="transmembrane region" description="Helical" evidence="1">
    <location>
        <begin position="190"/>
        <end position="206"/>
    </location>
</feature>
<feature type="transmembrane region" description="Helical" evidence="1">
    <location>
        <begin position="41"/>
        <end position="62"/>
    </location>
</feature>
<dbReference type="EMBL" id="JAHHHD010000009">
    <property type="protein sequence ID" value="MBW4659161.1"/>
    <property type="molecule type" value="Genomic_DNA"/>
</dbReference>
<dbReference type="Proteomes" id="UP000757435">
    <property type="component" value="Unassembled WGS sequence"/>
</dbReference>
<evidence type="ECO:0000256" key="1">
    <source>
        <dbReference type="SAM" id="Phobius"/>
    </source>
</evidence>
<keyword evidence="1" id="KW-0812">Transmembrane</keyword>
<comment type="caution">
    <text evidence="2">The sequence shown here is derived from an EMBL/GenBank/DDBJ whole genome shotgun (WGS) entry which is preliminary data.</text>
</comment>
<accession>A0A951QC61</accession>
<evidence type="ECO:0000313" key="3">
    <source>
        <dbReference type="Proteomes" id="UP000757435"/>
    </source>
</evidence>
<feature type="transmembrane region" description="Helical" evidence="1">
    <location>
        <begin position="129"/>
        <end position="147"/>
    </location>
</feature>
<dbReference type="AlphaFoldDB" id="A0A951QC61"/>
<reference evidence="2" key="2">
    <citation type="journal article" date="2022" name="Microbiol. Resour. Announc.">
        <title>Metagenome Sequencing to Explore Phylogenomics of Terrestrial Cyanobacteria.</title>
        <authorList>
            <person name="Ward R.D."/>
            <person name="Stajich J.E."/>
            <person name="Johansen J.R."/>
            <person name="Huntemann M."/>
            <person name="Clum A."/>
            <person name="Foster B."/>
            <person name="Foster B."/>
            <person name="Roux S."/>
            <person name="Palaniappan K."/>
            <person name="Varghese N."/>
            <person name="Mukherjee S."/>
            <person name="Reddy T.B.K."/>
            <person name="Daum C."/>
            <person name="Copeland A."/>
            <person name="Chen I.A."/>
            <person name="Ivanova N.N."/>
            <person name="Kyrpides N.C."/>
            <person name="Shapiro N."/>
            <person name="Eloe-Fadrosh E.A."/>
            <person name="Pietrasiak N."/>
        </authorList>
    </citation>
    <scope>NUCLEOTIDE SEQUENCE</scope>
    <source>
        <strain evidence="2">UHER 2000/2452</strain>
    </source>
</reference>
<protein>
    <submittedName>
        <fullName evidence="2">Uncharacterized protein</fullName>
    </submittedName>
</protein>
<dbReference type="InterPro" id="IPR054235">
    <property type="entry name" value="DUF6962"/>
</dbReference>
<name>A0A951QC61_9CYAN</name>
<evidence type="ECO:0000313" key="2">
    <source>
        <dbReference type="EMBL" id="MBW4659161.1"/>
    </source>
</evidence>
<dbReference type="Pfam" id="PF22285">
    <property type="entry name" value="DUF6962"/>
    <property type="match status" value="1"/>
</dbReference>
<sequence>MPITEPTTMLTDYAIAVEASGFSILLFRLGPFHQQAAIKFWAAAFGNVAVAAALGGTCHGFARLLEGSALALLWRIMLLAISLAGCFMLLATLKSSLSRRWQREGNMLVGIKFFAYLGWAILHPSLDHAFVYGVVDYLSAMLWVLLLEIRAVFHSPRSLWIIAGILMSGVAIAFQTSGVVLFKYFNHNDLYHLLQMIALYWFYRAARLLKDR</sequence>
<feature type="transmembrane region" description="Helical" evidence="1">
    <location>
        <begin position="74"/>
        <end position="93"/>
    </location>
</feature>
<proteinExistence type="predicted"/>
<organism evidence="2 3">
    <name type="scientific">Drouetiella hepatica Uher 2000/2452</name>
    <dbReference type="NCBI Taxonomy" id="904376"/>
    <lineage>
        <taxon>Bacteria</taxon>
        <taxon>Bacillati</taxon>
        <taxon>Cyanobacteriota</taxon>
        <taxon>Cyanophyceae</taxon>
        <taxon>Oculatellales</taxon>
        <taxon>Oculatellaceae</taxon>
        <taxon>Drouetiella</taxon>
    </lineage>
</organism>